<dbReference type="EMBL" id="QFOH01000038">
    <property type="protein sequence ID" value="PZP21007.1"/>
    <property type="molecule type" value="Genomic_DNA"/>
</dbReference>
<reference evidence="2 3" key="1">
    <citation type="submission" date="2017-08" db="EMBL/GenBank/DDBJ databases">
        <title>Infants hospitalized years apart are colonized by the same room-sourced microbial strains.</title>
        <authorList>
            <person name="Brooks B."/>
            <person name="Olm M.R."/>
            <person name="Firek B.A."/>
            <person name="Baker R."/>
            <person name="Thomas B.C."/>
            <person name="Morowitz M.J."/>
            <person name="Banfield J.F."/>
        </authorList>
    </citation>
    <scope>NUCLEOTIDE SEQUENCE [LARGE SCALE GENOMIC DNA]</scope>
    <source>
        <strain evidence="2">S2_009_000_R2_77</strain>
    </source>
</reference>
<proteinExistence type="predicted"/>
<evidence type="ECO:0000256" key="1">
    <source>
        <dbReference type="SAM" id="SignalP"/>
    </source>
</evidence>
<name>A0A2W5CUV7_9PSED</name>
<feature type="signal peptide" evidence="1">
    <location>
        <begin position="1"/>
        <end position="26"/>
    </location>
</feature>
<evidence type="ECO:0000313" key="3">
    <source>
        <dbReference type="Proteomes" id="UP000249198"/>
    </source>
</evidence>
<dbReference type="AlphaFoldDB" id="A0A2W5CUV7"/>
<organism evidence="2 3">
    <name type="scientific">Pseudomonas kuykendallii</name>
    <dbReference type="NCBI Taxonomy" id="1007099"/>
    <lineage>
        <taxon>Bacteria</taxon>
        <taxon>Pseudomonadati</taxon>
        <taxon>Pseudomonadota</taxon>
        <taxon>Gammaproteobacteria</taxon>
        <taxon>Pseudomonadales</taxon>
        <taxon>Pseudomonadaceae</taxon>
        <taxon>Pseudomonas</taxon>
    </lineage>
</organism>
<protein>
    <submittedName>
        <fullName evidence="2">Uncharacterized protein</fullName>
    </submittedName>
</protein>
<sequence length="111" mass="11426">MAIPLVIARRLVTLLVLFGLTQNCLAANQPCSGSKGGIARCDGELFLCNDGSISGSKRNCSAERNGGNSAPLRIIDNIASACACGSGTLCTGPRGGQYCVTASGKKSYKRK</sequence>
<accession>A0A2W5CUV7</accession>
<dbReference type="Proteomes" id="UP000249198">
    <property type="component" value="Unassembled WGS sequence"/>
</dbReference>
<feature type="chain" id="PRO_5015915611" evidence="1">
    <location>
        <begin position="27"/>
        <end position="111"/>
    </location>
</feature>
<comment type="caution">
    <text evidence="2">The sequence shown here is derived from an EMBL/GenBank/DDBJ whole genome shotgun (WGS) entry which is preliminary data.</text>
</comment>
<keyword evidence="1" id="KW-0732">Signal</keyword>
<evidence type="ECO:0000313" key="2">
    <source>
        <dbReference type="EMBL" id="PZP21007.1"/>
    </source>
</evidence>
<dbReference type="RefSeq" id="WP_273234792.1">
    <property type="nucleotide sequence ID" value="NZ_QFOH01000038.1"/>
</dbReference>
<gene>
    <name evidence="2" type="ORF">DI599_20555</name>
</gene>